<accession>A0AAQ1SW61</accession>
<dbReference type="RefSeq" id="WP_133979310.1">
    <property type="nucleotide sequence ID" value="NZ_JBDUTS010000063.1"/>
</dbReference>
<protein>
    <submittedName>
        <fullName evidence="1">Uncharacterized protein</fullName>
    </submittedName>
</protein>
<evidence type="ECO:0000313" key="1">
    <source>
        <dbReference type="EMBL" id="SPO63815.1"/>
    </source>
</evidence>
<reference evidence="1 2" key="1">
    <citation type="submission" date="2018-02" db="EMBL/GenBank/DDBJ databases">
        <authorList>
            <person name="Dubost A."/>
        </authorList>
    </citation>
    <scope>NUCLEOTIDE SEQUENCE [LARGE SCALE GENOMIC DNA]</scope>
    <source>
        <strain evidence="2">JV551A3</strain>
    </source>
</reference>
<dbReference type="AlphaFoldDB" id="A0AAQ1SW61"/>
<comment type="caution">
    <text evidence="1">The sequence shown here is derived from an EMBL/GenBank/DDBJ whole genome shotgun (WGS) entry which is preliminary data.</text>
</comment>
<gene>
    <name evidence="1" type="ORF">JV551A3_V1_2240048</name>
</gene>
<dbReference type="Proteomes" id="UP000294335">
    <property type="component" value="Unassembled WGS sequence"/>
</dbReference>
<name>A0AAQ1SW61_9PSED</name>
<proteinExistence type="predicted"/>
<organism evidence="1 2">
    <name type="scientific">Pseudomonas inefficax</name>
    <dbReference type="NCBI Taxonomy" id="2078786"/>
    <lineage>
        <taxon>Bacteria</taxon>
        <taxon>Pseudomonadati</taxon>
        <taxon>Pseudomonadota</taxon>
        <taxon>Gammaproteobacteria</taxon>
        <taxon>Pseudomonadales</taxon>
        <taxon>Pseudomonadaceae</taxon>
        <taxon>Pseudomonas</taxon>
    </lineage>
</organism>
<keyword evidence="2" id="KW-1185">Reference proteome</keyword>
<sequence length="227" mass="24879">MSEAIQGTTTKDSAILVEGNLLACGAGMSAQSRHDVKNAFHFATLVADKSFDAEKQSREWYERFIDVMRDLGFTIPKRSFELETSAELSVTVGAVAIRAIGVAGNAMLAGTKLGKLAKVAFDKMTEVENDAKVLDHKRKNKARGMVGLAACIETQNKDVVMVVSCIQASAPQLDDDILGIQWKLDKTHYYAGTAVLTLNTFVYDKIRETVENKLGVRSVENVLQYDI</sequence>
<evidence type="ECO:0000313" key="2">
    <source>
        <dbReference type="Proteomes" id="UP000294335"/>
    </source>
</evidence>
<dbReference type="EMBL" id="OPYN01000224">
    <property type="protein sequence ID" value="SPO63815.1"/>
    <property type="molecule type" value="Genomic_DNA"/>
</dbReference>